<evidence type="ECO:0000259" key="2">
    <source>
        <dbReference type="PROSITE" id="PS51819"/>
    </source>
</evidence>
<evidence type="ECO:0000313" key="4">
    <source>
        <dbReference type="Proteomes" id="UP001302812"/>
    </source>
</evidence>
<dbReference type="EMBL" id="MU853332">
    <property type="protein sequence ID" value="KAK4117826.1"/>
    <property type="molecule type" value="Genomic_DNA"/>
</dbReference>
<dbReference type="PANTHER" id="PTHR36437">
    <property type="entry name" value="GLYOXALASE/BLEOMYCIN RESISTANCE PROTEIN/DIOXYGENASE"/>
    <property type="match status" value="1"/>
</dbReference>
<dbReference type="SUPFAM" id="SSF54593">
    <property type="entry name" value="Glyoxalase/Bleomycin resistance protein/Dihydroxybiphenyl dioxygenase"/>
    <property type="match status" value="1"/>
</dbReference>
<feature type="domain" description="VOC" evidence="2">
    <location>
        <begin position="3"/>
        <end position="164"/>
    </location>
</feature>
<evidence type="ECO:0000256" key="1">
    <source>
        <dbReference type="SAM" id="MobiDB-lite"/>
    </source>
</evidence>
<gene>
    <name evidence="3" type="ORF">N656DRAFT_774048</name>
</gene>
<comment type="caution">
    <text evidence="3">The sequence shown here is derived from an EMBL/GenBank/DDBJ whole genome shotgun (WGS) entry which is preliminary data.</text>
</comment>
<dbReference type="InterPro" id="IPR004360">
    <property type="entry name" value="Glyas_Fos-R_dOase_dom"/>
</dbReference>
<feature type="region of interest" description="Disordered" evidence="1">
    <location>
        <begin position="39"/>
        <end position="85"/>
    </location>
</feature>
<feature type="compositionally biased region" description="Polar residues" evidence="1">
    <location>
        <begin position="55"/>
        <end position="66"/>
    </location>
</feature>
<dbReference type="Gene3D" id="3.10.180.10">
    <property type="entry name" value="2,3-Dihydroxybiphenyl 1,2-Dioxygenase, domain 1"/>
    <property type="match status" value="2"/>
</dbReference>
<organism evidence="3 4">
    <name type="scientific">Canariomyces notabilis</name>
    <dbReference type="NCBI Taxonomy" id="2074819"/>
    <lineage>
        <taxon>Eukaryota</taxon>
        <taxon>Fungi</taxon>
        <taxon>Dikarya</taxon>
        <taxon>Ascomycota</taxon>
        <taxon>Pezizomycotina</taxon>
        <taxon>Sordariomycetes</taxon>
        <taxon>Sordariomycetidae</taxon>
        <taxon>Sordariales</taxon>
        <taxon>Chaetomiaceae</taxon>
        <taxon>Canariomyces</taxon>
    </lineage>
</organism>
<accession>A0AAN6TPK8</accession>
<dbReference type="PROSITE" id="PS51819">
    <property type="entry name" value="VOC"/>
    <property type="match status" value="1"/>
</dbReference>
<dbReference type="PANTHER" id="PTHR36437:SF2">
    <property type="entry name" value="GLYOXALASE_BLEOMYCIN RESISTANCE PROTEIN_DIOXYGENASE"/>
    <property type="match status" value="1"/>
</dbReference>
<keyword evidence="3" id="KW-0223">Dioxygenase</keyword>
<sequence>MTYITNVALLVRDYDEAIAFYSKLGFQLVEDTPIPEQGKRWVTVRPPPPYPERTSAAQQSTEFSDSQGGGGGAKQEASAKPPELSPRETLILLARPSNAEQEAFIGNQTGGRVFLFLATDNFERDFKLFSEAGVEWVGPRRSEPYGEVVVWKDLYGNLWDLVQYR</sequence>
<dbReference type="GeneID" id="89938309"/>
<proteinExistence type="predicted"/>
<evidence type="ECO:0000313" key="3">
    <source>
        <dbReference type="EMBL" id="KAK4117826.1"/>
    </source>
</evidence>
<dbReference type="Proteomes" id="UP001302812">
    <property type="component" value="Unassembled WGS sequence"/>
</dbReference>
<name>A0AAN6TPK8_9PEZI</name>
<dbReference type="Pfam" id="PF00903">
    <property type="entry name" value="Glyoxalase"/>
    <property type="match status" value="1"/>
</dbReference>
<reference evidence="3" key="2">
    <citation type="submission" date="2023-05" db="EMBL/GenBank/DDBJ databases">
        <authorList>
            <consortium name="Lawrence Berkeley National Laboratory"/>
            <person name="Steindorff A."/>
            <person name="Hensen N."/>
            <person name="Bonometti L."/>
            <person name="Westerberg I."/>
            <person name="Brannstrom I.O."/>
            <person name="Guillou S."/>
            <person name="Cros-Aarteil S."/>
            <person name="Calhoun S."/>
            <person name="Haridas S."/>
            <person name="Kuo A."/>
            <person name="Mondo S."/>
            <person name="Pangilinan J."/>
            <person name="Riley R."/>
            <person name="Labutti K."/>
            <person name="Andreopoulos B."/>
            <person name="Lipzen A."/>
            <person name="Chen C."/>
            <person name="Yanf M."/>
            <person name="Daum C."/>
            <person name="Ng V."/>
            <person name="Clum A."/>
            <person name="Ohm R."/>
            <person name="Martin F."/>
            <person name="Silar P."/>
            <person name="Natvig D."/>
            <person name="Lalanne C."/>
            <person name="Gautier V."/>
            <person name="Ament-Velasquez S.L."/>
            <person name="Kruys A."/>
            <person name="Hutchinson M.I."/>
            <person name="Powell A.J."/>
            <person name="Barry K."/>
            <person name="Miller A.N."/>
            <person name="Grigoriev I.V."/>
            <person name="Debuchy R."/>
            <person name="Gladieux P."/>
            <person name="Thoren M.H."/>
            <person name="Johannesson H."/>
        </authorList>
    </citation>
    <scope>NUCLEOTIDE SEQUENCE</scope>
    <source>
        <strain evidence="3">CBS 508.74</strain>
    </source>
</reference>
<dbReference type="RefSeq" id="XP_064675396.1">
    <property type="nucleotide sequence ID" value="XM_064814184.1"/>
</dbReference>
<dbReference type="GO" id="GO:0051213">
    <property type="term" value="F:dioxygenase activity"/>
    <property type="evidence" value="ECO:0007669"/>
    <property type="project" value="UniProtKB-KW"/>
</dbReference>
<dbReference type="AlphaFoldDB" id="A0AAN6TPK8"/>
<keyword evidence="4" id="KW-1185">Reference proteome</keyword>
<dbReference type="InterPro" id="IPR029068">
    <property type="entry name" value="Glyas_Bleomycin-R_OHBP_Dase"/>
</dbReference>
<keyword evidence="3" id="KW-0560">Oxidoreductase</keyword>
<reference evidence="3" key="1">
    <citation type="journal article" date="2023" name="Mol. Phylogenet. Evol.">
        <title>Genome-scale phylogeny and comparative genomics of the fungal order Sordariales.</title>
        <authorList>
            <person name="Hensen N."/>
            <person name="Bonometti L."/>
            <person name="Westerberg I."/>
            <person name="Brannstrom I.O."/>
            <person name="Guillou S."/>
            <person name="Cros-Aarteil S."/>
            <person name="Calhoun S."/>
            <person name="Haridas S."/>
            <person name="Kuo A."/>
            <person name="Mondo S."/>
            <person name="Pangilinan J."/>
            <person name="Riley R."/>
            <person name="LaButti K."/>
            <person name="Andreopoulos B."/>
            <person name="Lipzen A."/>
            <person name="Chen C."/>
            <person name="Yan M."/>
            <person name="Daum C."/>
            <person name="Ng V."/>
            <person name="Clum A."/>
            <person name="Steindorff A."/>
            <person name="Ohm R.A."/>
            <person name="Martin F."/>
            <person name="Silar P."/>
            <person name="Natvig D.O."/>
            <person name="Lalanne C."/>
            <person name="Gautier V."/>
            <person name="Ament-Velasquez S.L."/>
            <person name="Kruys A."/>
            <person name="Hutchinson M.I."/>
            <person name="Powell A.J."/>
            <person name="Barry K."/>
            <person name="Miller A.N."/>
            <person name="Grigoriev I.V."/>
            <person name="Debuchy R."/>
            <person name="Gladieux P."/>
            <person name="Hiltunen Thoren M."/>
            <person name="Johannesson H."/>
        </authorList>
    </citation>
    <scope>NUCLEOTIDE SEQUENCE</scope>
    <source>
        <strain evidence="3">CBS 508.74</strain>
    </source>
</reference>
<protein>
    <submittedName>
        <fullName evidence="3">Glyoxalase/Bleomycin resistance protein/Dihydroxybiphenyl dioxygenase</fullName>
    </submittedName>
</protein>
<dbReference type="InterPro" id="IPR037523">
    <property type="entry name" value="VOC_core"/>
</dbReference>